<dbReference type="EMBL" id="SLWV01000009">
    <property type="protein sequence ID" value="TCO75267.1"/>
    <property type="molecule type" value="Genomic_DNA"/>
</dbReference>
<dbReference type="GO" id="GO:0031469">
    <property type="term" value="C:bacterial microcompartment"/>
    <property type="evidence" value="ECO:0007669"/>
    <property type="project" value="UniProtKB-SubCell"/>
</dbReference>
<dbReference type="PANTHER" id="PTHR33941:SF11">
    <property type="entry name" value="BACTERIAL MICROCOMPARTMENT SHELL PROTEIN PDUJ"/>
    <property type="match status" value="1"/>
</dbReference>
<sequence length="88" mass="9197">MKQALGIFEIKSMLAAITAADAMVKAADVTIVDFNFVGSGIVSVMVEGEVAAVKAAIESAEKSAKDLAEIVSINVIPRPHDEVAKLLK</sequence>
<dbReference type="AlphaFoldDB" id="A0A4R2KRA9"/>
<gene>
    <name evidence="6" type="ORF">EV214_109104</name>
</gene>
<comment type="subcellular location">
    <subcellularLocation>
        <location evidence="1">Bacterial microcompartment</location>
    </subcellularLocation>
</comment>
<keyword evidence="7" id="KW-1185">Reference proteome</keyword>
<evidence type="ECO:0000313" key="6">
    <source>
        <dbReference type="EMBL" id="TCO75267.1"/>
    </source>
</evidence>
<protein>
    <submittedName>
        <fullName evidence="6">BMC domain-containing protein</fullName>
    </submittedName>
</protein>
<dbReference type="InterPro" id="IPR044870">
    <property type="entry name" value="BMC_CP"/>
</dbReference>
<dbReference type="PANTHER" id="PTHR33941">
    <property type="entry name" value="PROPANEDIOL UTILIZATION PROTEIN PDUA"/>
    <property type="match status" value="1"/>
</dbReference>
<evidence type="ECO:0000259" key="5">
    <source>
        <dbReference type="PROSITE" id="PS51931"/>
    </source>
</evidence>
<evidence type="ECO:0000313" key="7">
    <source>
        <dbReference type="Proteomes" id="UP000294919"/>
    </source>
</evidence>
<dbReference type="RefSeq" id="WP_132244707.1">
    <property type="nucleotide sequence ID" value="NZ_SLWV01000009.1"/>
</dbReference>
<keyword evidence="2" id="KW-1283">Bacterial microcompartment</keyword>
<dbReference type="CDD" id="cd07045">
    <property type="entry name" value="BMC_CcmK_like"/>
    <property type="match status" value="1"/>
</dbReference>
<dbReference type="InterPro" id="IPR044872">
    <property type="entry name" value="CcmK/CsoS1_BMC"/>
</dbReference>
<dbReference type="SMART" id="SM00877">
    <property type="entry name" value="BMC"/>
    <property type="match status" value="1"/>
</dbReference>
<evidence type="ECO:0000256" key="2">
    <source>
        <dbReference type="ARBA" id="ARBA00024446"/>
    </source>
</evidence>
<dbReference type="OrthoDB" id="9812608at2"/>
<proteinExistence type="inferred from homology"/>
<reference evidence="6 7" key="1">
    <citation type="submission" date="2019-03" db="EMBL/GenBank/DDBJ databases">
        <title>Genomic Encyclopedia of Type Strains, Phase IV (KMG-IV): sequencing the most valuable type-strain genomes for metagenomic binning, comparative biology and taxonomic classification.</title>
        <authorList>
            <person name="Goeker M."/>
        </authorList>
    </citation>
    <scope>NUCLEOTIDE SEQUENCE [LARGE SCALE GENOMIC DNA]</scope>
    <source>
        <strain evidence="6 7">DSM 102940</strain>
    </source>
</reference>
<dbReference type="Proteomes" id="UP000294919">
    <property type="component" value="Unassembled WGS sequence"/>
</dbReference>
<dbReference type="PROSITE" id="PS51930">
    <property type="entry name" value="BMC_2"/>
    <property type="match status" value="1"/>
</dbReference>
<dbReference type="InterPro" id="IPR037233">
    <property type="entry name" value="CcmK-like_sf"/>
</dbReference>
<dbReference type="InterPro" id="IPR000249">
    <property type="entry name" value="BMC_dom"/>
</dbReference>
<evidence type="ECO:0000256" key="1">
    <source>
        <dbReference type="ARBA" id="ARBA00024322"/>
    </source>
</evidence>
<dbReference type="Pfam" id="PF00936">
    <property type="entry name" value="BMC"/>
    <property type="match status" value="1"/>
</dbReference>
<comment type="caution">
    <text evidence="6">The sequence shown here is derived from an EMBL/GenBank/DDBJ whole genome shotgun (WGS) entry which is preliminary data.</text>
</comment>
<comment type="similarity">
    <text evidence="3">Belongs to the bacterial microcompartments protein family.</text>
</comment>
<name>A0A4R2KRA9_9FIRM</name>
<dbReference type="Gene3D" id="3.30.70.1710">
    <property type="match status" value="1"/>
</dbReference>
<evidence type="ECO:0000259" key="4">
    <source>
        <dbReference type="PROSITE" id="PS51930"/>
    </source>
</evidence>
<dbReference type="SUPFAM" id="SSF143414">
    <property type="entry name" value="CcmK-like"/>
    <property type="match status" value="1"/>
</dbReference>
<accession>A0A4R2KRA9</accession>
<dbReference type="InterPro" id="IPR050575">
    <property type="entry name" value="BMC_shell"/>
</dbReference>
<dbReference type="PROSITE" id="PS51931">
    <property type="entry name" value="BMC_CP"/>
    <property type="match status" value="1"/>
</dbReference>
<organism evidence="6 7">
    <name type="scientific">Marinisporobacter balticus</name>
    <dbReference type="NCBI Taxonomy" id="2018667"/>
    <lineage>
        <taxon>Bacteria</taxon>
        <taxon>Bacillati</taxon>
        <taxon>Bacillota</taxon>
        <taxon>Clostridia</taxon>
        <taxon>Peptostreptococcales</taxon>
        <taxon>Thermotaleaceae</taxon>
        <taxon>Marinisporobacter</taxon>
    </lineage>
</organism>
<feature type="domain" description="BMC circularly permuted" evidence="5">
    <location>
        <begin position="1"/>
        <end position="70"/>
    </location>
</feature>
<evidence type="ECO:0000256" key="3">
    <source>
        <dbReference type="PROSITE-ProRule" id="PRU01278"/>
    </source>
</evidence>
<feature type="domain" description="BMC" evidence="4">
    <location>
        <begin position="4"/>
        <end position="88"/>
    </location>
</feature>